<dbReference type="InterPro" id="IPR002124">
    <property type="entry name" value="Cyt_c_oxidase_su5b"/>
</dbReference>
<dbReference type="GO" id="GO:0046872">
    <property type="term" value="F:metal ion binding"/>
    <property type="evidence" value="ECO:0007669"/>
    <property type="project" value="UniProtKB-KW"/>
</dbReference>
<keyword evidence="1 3" id="KW-0479">Metal-binding</keyword>
<evidence type="ECO:0000256" key="1">
    <source>
        <dbReference type="ARBA" id="ARBA00022723"/>
    </source>
</evidence>
<dbReference type="InterPro" id="IPR036972">
    <property type="entry name" value="Cyt_c_oxidase_su5b_sf"/>
</dbReference>
<evidence type="ECO:0000256" key="3">
    <source>
        <dbReference type="PIRSR" id="PIRSR602124-2"/>
    </source>
</evidence>
<dbReference type="PROSITE" id="PS51359">
    <property type="entry name" value="COX5B_2"/>
    <property type="match status" value="1"/>
</dbReference>
<dbReference type="PANTHER" id="PTHR10122:SF0">
    <property type="entry name" value="CYTOCHROME C OXIDASE SUBUNIT 5B, ISOFORM A-RELATED"/>
    <property type="match status" value="1"/>
</dbReference>
<feature type="binding site" evidence="3">
    <location>
        <position position="134"/>
    </location>
    <ligand>
        <name>Zn(2+)</name>
        <dbReference type="ChEBI" id="CHEBI:29105"/>
    </ligand>
</feature>
<feature type="binding site" evidence="3">
    <location>
        <position position="115"/>
    </location>
    <ligand>
        <name>Zn(2+)</name>
        <dbReference type="ChEBI" id="CHEBI:29105"/>
    </ligand>
</feature>
<dbReference type="OrthoDB" id="10249250at2759"/>
<comment type="caution">
    <text evidence="4">The sequence shown here is derived from an EMBL/GenBank/DDBJ whole genome shotgun (WGS) entry which is preliminary data.</text>
</comment>
<dbReference type="Pfam" id="PF01215">
    <property type="entry name" value="COX5B"/>
    <property type="match status" value="1"/>
</dbReference>
<gene>
    <name evidence="4" type="ORF">KVV02_007822</name>
</gene>
<organism evidence="4 5">
    <name type="scientific">Mortierella alpina</name>
    <name type="common">Oleaginous fungus</name>
    <name type="synonym">Mortierella renispora</name>
    <dbReference type="NCBI Taxonomy" id="64518"/>
    <lineage>
        <taxon>Eukaryota</taxon>
        <taxon>Fungi</taxon>
        <taxon>Fungi incertae sedis</taxon>
        <taxon>Mucoromycota</taxon>
        <taxon>Mortierellomycotina</taxon>
        <taxon>Mortierellomycetes</taxon>
        <taxon>Mortierellales</taxon>
        <taxon>Mortierellaceae</taxon>
        <taxon>Mortierella</taxon>
    </lineage>
</organism>
<name>A0A9P8CXM6_MORAP</name>
<dbReference type="Gene3D" id="2.60.11.10">
    <property type="entry name" value="Cytochrome c oxidase, subunit Vb"/>
    <property type="match status" value="1"/>
</dbReference>
<accession>A0A9P8CXM6</accession>
<dbReference type="GO" id="GO:0045277">
    <property type="term" value="C:respiratory chain complex IV"/>
    <property type="evidence" value="ECO:0007669"/>
    <property type="project" value="InterPro"/>
</dbReference>
<dbReference type="EMBL" id="JAIFTL010000099">
    <property type="protein sequence ID" value="KAG9323497.1"/>
    <property type="molecule type" value="Genomic_DNA"/>
</dbReference>
<reference evidence="4" key="1">
    <citation type="submission" date="2021-07" db="EMBL/GenBank/DDBJ databases">
        <title>Draft genome of Mortierella alpina, strain LL118, isolated from an aspen leaf litter sample.</title>
        <authorList>
            <person name="Yang S."/>
            <person name="Vinatzer B.A."/>
        </authorList>
    </citation>
    <scope>NUCLEOTIDE SEQUENCE</scope>
    <source>
        <strain evidence="4">LL118</strain>
    </source>
</reference>
<proteinExistence type="predicted"/>
<dbReference type="PANTHER" id="PTHR10122">
    <property type="entry name" value="CYTOCHROME C OXIDASE SUBUNIT 5B, MITOCHONDRIAL"/>
    <property type="match status" value="1"/>
</dbReference>
<evidence type="ECO:0000313" key="4">
    <source>
        <dbReference type="EMBL" id="KAG9323497.1"/>
    </source>
</evidence>
<dbReference type="AlphaFoldDB" id="A0A9P8CXM6"/>
<keyword evidence="2 3" id="KW-0862">Zinc</keyword>
<dbReference type="SUPFAM" id="SSF57802">
    <property type="entry name" value="Rubredoxin-like"/>
    <property type="match status" value="1"/>
</dbReference>
<feature type="binding site" evidence="3">
    <location>
        <position position="131"/>
    </location>
    <ligand>
        <name>Zn(2+)</name>
        <dbReference type="ChEBI" id="CHEBI:29105"/>
    </ligand>
</feature>
<feature type="binding site" evidence="3">
    <location>
        <position position="107"/>
    </location>
    <ligand>
        <name>Zn(2+)</name>
        <dbReference type="ChEBI" id="CHEBI:29105"/>
    </ligand>
</feature>
<dbReference type="GO" id="GO:0006123">
    <property type="term" value="P:mitochondrial electron transport, cytochrome c to oxygen"/>
    <property type="evidence" value="ECO:0007669"/>
    <property type="project" value="InterPro"/>
</dbReference>
<dbReference type="GO" id="GO:0005740">
    <property type="term" value="C:mitochondrial envelope"/>
    <property type="evidence" value="ECO:0007669"/>
    <property type="project" value="InterPro"/>
</dbReference>
<sequence>MSIALRSLRAPLARAMRPTPTQVARFSACAARFGGHGEVKVKQGPGAAPGAIPTDLDQSTGLERAELLGKMQGKDIFDLAPLEVNVRGTKTNPTIIRSRDPVRYVGCTGVPGETHETNWLVIDQTHDFDRCDQCGNVYKWSAYEADENFPGIGKDGHHH</sequence>
<evidence type="ECO:0000313" key="5">
    <source>
        <dbReference type="Proteomes" id="UP000717515"/>
    </source>
</evidence>
<evidence type="ECO:0000256" key="2">
    <source>
        <dbReference type="ARBA" id="ARBA00022833"/>
    </source>
</evidence>
<protein>
    <submittedName>
        <fullName evidence="4">Uncharacterized protein</fullName>
    </submittedName>
</protein>
<dbReference type="Proteomes" id="UP000717515">
    <property type="component" value="Unassembled WGS sequence"/>
</dbReference>